<feature type="compositionally biased region" description="Basic and acidic residues" evidence="1">
    <location>
        <begin position="120"/>
        <end position="131"/>
    </location>
</feature>
<gene>
    <name evidence="4" type="ORF">GOC83_11330</name>
</gene>
<comment type="caution">
    <text evidence="4">The sequence shown here is derived from an EMBL/GenBank/DDBJ whole genome shotgun (WGS) entry which is preliminary data.</text>
</comment>
<dbReference type="NCBIfam" id="TIGR02537">
    <property type="entry name" value="arch_flag_Nterm"/>
    <property type="match status" value="1"/>
</dbReference>
<dbReference type="EMBL" id="WOWB01000001">
    <property type="protein sequence ID" value="NLV06719.1"/>
    <property type="molecule type" value="Genomic_DNA"/>
</dbReference>
<dbReference type="Pfam" id="PF07790">
    <property type="entry name" value="Pilin_N"/>
    <property type="match status" value="1"/>
</dbReference>
<dbReference type="RefSeq" id="WP_053968086.1">
    <property type="nucleotide sequence ID" value="NZ_LIUF01000003.1"/>
</dbReference>
<evidence type="ECO:0000313" key="5">
    <source>
        <dbReference type="Proteomes" id="UP000610611"/>
    </source>
</evidence>
<dbReference type="OrthoDB" id="384168at2157"/>
<keyword evidence="2" id="KW-1133">Transmembrane helix</keyword>
<dbReference type="AlphaFoldDB" id="A0A847U1B2"/>
<keyword evidence="2" id="KW-0812">Transmembrane</keyword>
<dbReference type="InterPro" id="IPR012859">
    <property type="entry name" value="Pilin_N_archaeal"/>
</dbReference>
<feature type="transmembrane region" description="Helical" evidence="2">
    <location>
        <begin position="6"/>
        <end position="31"/>
    </location>
</feature>
<feature type="region of interest" description="Disordered" evidence="1">
    <location>
        <begin position="118"/>
        <end position="142"/>
    </location>
</feature>
<sequence>MEPRGVSSVIATILLVGVVVILGTVISIFALGTAEDLAAPAPQASFDFDWEKSTRTLTIRHSAGDVFDKSNTERLEVVIRDEDETGQNDFLIARGDWASQSEGGLPVRSGDTFVITGERGGGDIDVERDGTDVDDDSETHEPEIDDPVQIIWYGTDGTSFVVAEYVIKSGEDP</sequence>
<feature type="domain" description="Archaeal Type IV pilin N-terminal" evidence="3">
    <location>
        <begin position="4"/>
        <end position="80"/>
    </location>
</feature>
<reference evidence="4" key="1">
    <citation type="submission" date="2019-12" db="EMBL/GenBank/DDBJ databases">
        <title>The whole-genome sequencing of Haloarcula japonica strain pws8.</title>
        <authorList>
            <person name="Verma D.K."/>
            <person name="Gopal K."/>
            <person name="Prasad E.S."/>
        </authorList>
    </citation>
    <scope>NUCLEOTIDE SEQUENCE</scope>
    <source>
        <strain evidence="4">Pws8</strain>
    </source>
</reference>
<dbReference type="Proteomes" id="UP000610611">
    <property type="component" value="Unassembled WGS sequence"/>
</dbReference>
<organism evidence="4 5">
    <name type="scientific">Haloarcula rubripromontorii</name>
    <dbReference type="NCBI Taxonomy" id="1705562"/>
    <lineage>
        <taxon>Archaea</taxon>
        <taxon>Methanobacteriati</taxon>
        <taxon>Methanobacteriota</taxon>
        <taxon>Stenosarchaea group</taxon>
        <taxon>Halobacteria</taxon>
        <taxon>Halobacteriales</taxon>
        <taxon>Haloarculaceae</taxon>
        <taxon>Haloarcula</taxon>
    </lineage>
</organism>
<protein>
    <submittedName>
        <fullName evidence="4">Type IV pilin</fullName>
    </submittedName>
</protein>
<keyword evidence="2" id="KW-0472">Membrane</keyword>
<feature type="compositionally biased region" description="Acidic residues" evidence="1">
    <location>
        <begin position="132"/>
        <end position="142"/>
    </location>
</feature>
<name>A0A847U1B2_9EURY</name>
<dbReference type="InterPro" id="IPR013373">
    <property type="entry name" value="Flagellin/pilin_N_arc"/>
</dbReference>
<proteinExistence type="predicted"/>
<evidence type="ECO:0000313" key="4">
    <source>
        <dbReference type="EMBL" id="NLV06719.1"/>
    </source>
</evidence>
<evidence type="ECO:0000256" key="2">
    <source>
        <dbReference type="SAM" id="Phobius"/>
    </source>
</evidence>
<evidence type="ECO:0000259" key="3">
    <source>
        <dbReference type="Pfam" id="PF07790"/>
    </source>
</evidence>
<accession>A0A847U1B2</accession>
<evidence type="ECO:0000256" key="1">
    <source>
        <dbReference type="SAM" id="MobiDB-lite"/>
    </source>
</evidence>